<evidence type="ECO:0000313" key="6">
    <source>
        <dbReference type="Proteomes" id="UP000799444"/>
    </source>
</evidence>
<dbReference type="AlphaFoldDB" id="A0A9P4QNT5"/>
<accession>A0A9P4QNT5</accession>
<reference evidence="5" key="1">
    <citation type="journal article" date="2020" name="Stud. Mycol.">
        <title>101 Dothideomycetes genomes: a test case for predicting lifestyles and emergence of pathogens.</title>
        <authorList>
            <person name="Haridas S."/>
            <person name="Albert R."/>
            <person name="Binder M."/>
            <person name="Bloem J."/>
            <person name="Labutti K."/>
            <person name="Salamov A."/>
            <person name="Andreopoulos B."/>
            <person name="Baker S."/>
            <person name="Barry K."/>
            <person name="Bills G."/>
            <person name="Bluhm B."/>
            <person name="Cannon C."/>
            <person name="Castanera R."/>
            <person name="Culley D."/>
            <person name="Daum C."/>
            <person name="Ezra D."/>
            <person name="Gonzalez J."/>
            <person name="Henrissat B."/>
            <person name="Kuo A."/>
            <person name="Liang C."/>
            <person name="Lipzen A."/>
            <person name="Lutzoni F."/>
            <person name="Magnuson J."/>
            <person name="Mondo S."/>
            <person name="Nolan M."/>
            <person name="Ohm R."/>
            <person name="Pangilinan J."/>
            <person name="Park H.-J."/>
            <person name="Ramirez L."/>
            <person name="Alfaro M."/>
            <person name="Sun H."/>
            <person name="Tritt A."/>
            <person name="Yoshinaga Y."/>
            <person name="Zwiers L.-H."/>
            <person name="Turgeon B."/>
            <person name="Goodwin S."/>
            <person name="Spatafora J."/>
            <person name="Crous P."/>
            <person name="Grigoriev I."/>
        </authorList>
    </citation>
    <scope>NUCLEOTIDE SEQUENCE</scope>
    <source>
        <strain evidence="5">CBS 125425</strain>
    </source>
</reference>
<feature type="region of interest" description="Disordered" evidence="3">
    <location>
        <begin position="352"/>
        <end position="378"/>
    </location>
</feature>
<comment type="caution">
    <text evidence="5">The sequence shown here is derived from an EMBL/GenBank/DDBJ whole genome shotgun (WGS) entry which is preliminary data.</text>
</comment>
<dbReference type="InterPro" id="IPR029058">
    <property type="entry name" value="AB_hydrolase_fold"/>
</dbReference>
<organism evidence="5 6">
    <name type="scientific">Polyplosphaeria fusca</name>
    <dbReference type="NCBI Taxonomy" id="682080"/>
    <lineage>
        <taxon>Eukaryota</taxon>
        <taxon>Fungi</taxon>
        <taxon>Dikarya</taxon>
        <taxon>Ascomycota</taxon>
        <taxon>Pezizomycotina</taxon>
        <taxon>Dothideomycetes</taxon>
        <taxon>Pleosporomycetidae</taxon>
        <taxon>Pleosporales</taxon>
        <taxon>Tetraplosphaeriaceae</taxon>
        <taxon>Polyplosphaeria</taxon>
    </lineage>
</organism>
<evidence type="ECO:0000256" key="1">
    <source>
        <dbReference type="ARBA" id="ARBA00010088"/>
    </source>
</evidence>
<dbReference type="SUPFAM" id="SSF53474">
    <property type="entry name" value="alpha/beta-Hydrolases"/>
    <property type="match status" value="1"/>
</dbReference>
<dbReference type="Proteomes" id="UP000799444">
    <property type="component" value="Unassembled WGS sequence"/>
</dbReference>
<dbReference type="PIRSF" id="PIRSF001112">
    <property type="entry name" value="Epoxide_hydrolase"/>
    <property type="match status" value="1"/>
</dbReference>
<dbReference type="PANTHER" id="PTHR21661">
    <property type="entry name" value="EPOXIDE HYDROLASE 1-RELATED"/>
    <property type="match status" value="1"/>
</dbReference>
<evidence type="ECO:0000256" key="3">
    <source>
        <dbReference type="SAM" id="MobiDB-lite"/>
    </source>
</evidence>
<feature type="domain" description="Epoxide hydrolase N-terminal" evidence="4">
    <location>
        <begin position="16"/>
        <end position="136"/>
    </location>
</feature>
<dbReference type="GO" id="GO:0004301">
    <property type="term" value="F:epoxide hydrolase activity"/>
    <property type="evidence" value="ECO:0007669"/>
    <property type="project" value="TreeGrafter"/>
</dbReference>
<dbReference type="Pfam" id="PF06441">
    <property type="entry name" value="EHN"/>
    <property type="match status" value="1"/>
</dbReference>
<dbReference type="PANTHER" id="PTHR21661:SF71">
    <property type="entry name" value="EPOXIDE HYDROLASE N-TERMINAL DOMAIN-CONTAINING PROTEIN"/>
    <property type="match status" value="1"/>
</dbReference>
<sequence length="515" mass="57038">MGDAATIGDEGEAVLPYSMHVSSRYLDLTKKKLQLTRLPRELQLSEERRWEQGTPKALLEPLLDYWLEHYDWRTQEARFNSSLPQFRTTVQIPPLDSDTDATARSLRIHFVHKPSKHKNAIPLLFCHTWPSSFVEVQKIIDALTDPQSLPSFGAGAQQAFHVVAPSIPGFGFSDASANETFGLKETAVVFNGLMEKLGYSRYVAHGTGCICRALALGHSQSCVAVHTANPSFSQPTLKRSPLAYAKYHIARLTRAKIPLLNFGYVPAELCDGQDPSGRLLAQGSLPAYHASRETLSLLYSLRPQTLSFSLCDSPVGLLSALLDIIHTRAPPPGSPLTSRSRSPFLSPVELEMQGSHAEGSAQAEEITSEATEGPQAPFSPLQSELNARIYTWSPTEVLDWTMIQWLPGPEASLRWLNRAHVEALPWSPLSTSYCPVPLGISSFSARNTESRPSPVPFGSAQWQVAWVKRHQRPAALPAWEAPDLLVLDMRECFCTFLTQRLVANLPIEETRSPSR</sequence>
<evidence type="ECO:0000256" key="2">
    <source>
        <dbReference type="ARBA" id="ARBA00022801"/>
    </source>
</evidence>
<name>A0A9P4QNT5_9PLEO</name>
<dbReference type="Gene3D" id="3.40.50.1820">
    <property type="entry name" value="alpha/beta hydrolase"/>
    <property type="match status" value="1"/>
</dbReference>
<comment type="similarity">
    <text evidence="1">Belongs to the peptidase S33 family.</text>
</comment>
<dbReference type="GO" id="GO:0097176">
    <property type="term" value="P:epoxide metabolic process"/>
    <property type="evidence" value="ECO:0007669"/>
    <property type="project" value="TreeGrafter"/>
</dbReference>
<protein>
    <submittedName>
        <fullName evidence="5">Alpha/beta-hydrolase</fullName>
    </submittedName>
</protein>
<dbReference type="InterPro" id="IPR016292">
    <property type="entry name" value="Epoxide_hydrolase"/>
</dbReference>
<gene>
    <name evidence="5" type="ORF">EJ04DRAFT_504506</name>
</gene>
<evidence type="ECO:0000313" key="5">
    <source>
        <dbReference type="EMBL" id="KAF2728167.1"/>
    </source>
</evidence>
<keyword evidence="6" id="KW-1185">Reference proteome</keyword>
<dbReference type="EMBL" id="ML996292">
    <property type="protein sequence ID" value="KAF2728167.1"/>
    <property type="molecule type" value="Genomic_DNA"/>
</dbReference>
<dbReference type="InterPro" id="IPR010497">
    <property type="entry name" value="Epoxide_hydro_N"/>
</dbReference>
<evidence type="ECO:0000259" key="4">
    <source>
        <dbReference type="Pfam" id="PF06441"/>
    </source>
</evidence>
<keyword evidence="2" id="KW-0378">Hydrolase</keyword>
<dbReference type="OrthoDB" id="7130006at2759"/>
<proteinExistence type="inferred from homology"/>